<evidence type="ECO:0000313" key="1">
    <source>
        <dbReference type="Proteomes" id="UP000189701"/>
    </source>
</evidence>
<reference evidence="2" key="2">
    <citation type="submission" date="2025-08" db="UniProtKB">
        <authorList>
            <consortium name="RefSeq"/>
        </authorList>
    </citation>
    <scope>IDENTIFICATION</scope>
    <source>
        <tissue evidence="2">Leaf</tissue>
    </source>
</reference>
<organism evidence="1 2">
    <name type="scientific">Nicotiana sylvestris</name>
    <name type="common">Wood tobacco</name>
    <name type="synonym">South American tobacco</name>
    <dbReference type="NCBI Taxonomy" id="4096"/>
    <lineage>
        <taxon>Eukaryota</taxon>
        <taxon>Viridiplantae</taxon>
        <taxon>Streptophyta</taxon>
        <taxon>Embryophyta</taxon>
        <taxon>Tracheophyta</taxon>
        <taxon>Spermatophyta</taxon>
        <taxon>Magnoliopsida</taxon>
        <taxon>eudicotyledons</taxon>
        <taxon>Gunneridae</taxon>
        <taxon>Pentapetalae</taxon>
        <taxon>asterids</taxon>
        <taxon>lamiids</taxon>
        <taxon>Solanales</taxon>
        <taxon>Solanaceae</taxon>
        <taxon>Nicotianoideae</taxon>
        <taxon>Nicotianeae</taxon>
        <taxon>Nicotiana</taxon>
    </lineage>
</organism>
<dbReference type="RefSeq" id="XP_009774875.1">
    <property type="nucleotide sequence ID" value="XM_009776573.1"/>
</dbReference>
<keyword evidence="1" id="KW-1185">Reference proteome</keyword>
<dbReference type="Proteomes" id="UP000189701">
    <property type="component" value="Unplaced"/>
</dbReference>
<sequence length="155" mass="16967">MGSFWFESGAGLNPGMDHWAWVGNSFGCKRRKEKKRKVYGLGSQAKCYYELNLHDTFGSDATSSATPSNAQSTLIGNMDELVTRLIPVLIDHIVSVIIEWVRELVSLPSHQPNIDLTNHSSDVAPTVPTFSAAANIDKVHALGSDDDHDYPASHS</sequence>
<dbReference type="STRING" id="4096.A0A1U7WKU5"/>
<dbReference type="AlphaFoldDB" id="A0A1U7WKU5"/>
<evidence type="ECO:0000313" key="2">
    <source>
        <dbReference type="RefSeq" id="XP_009774875.1"/>
    </source>
</evidence>
<reference evidence="1" key="1">
    <citation type="journal article" date="2013" name="Genome Biol.">
        <title>Reference genomes and transcriptomes of Nicotiana sylvestris and Nicotiana tomentosiformis.</title>
        <authorList>
            <person name="Sierro N."/>
            <person name="Battey J.N."/>
            <person name="Ouadi S."/>
            <person name="Bovet L."/>
            <person name="Goepfert S."/>
            <person name="Bakaher N."/>
            <person name="Peitsch M.C."/>
            <person name="Ivanov N.V."/>
        </authorList>
    </citation>
    <scope>NUCLEOTIDE SEQUENCE [LARGE SCALE GENOMIC DNA]</scope>
</reference>
<proteinExistence type="predicted"/>
<dbReference type="OrthoDB" id="1305100at2759"/>
<accession>A0A1U7WKU5</accession>
<name>A0A1U7WKU5_NICSY</name>
<gene>
    <name evidence="2" type="primary">LOC104224857</name>
</gene>
<protein>
    <submittedName>
        <fullName evidence="2">Uncharacterized protein LOC104224857</fullName>
    </submittedName>
</protein>